<dbReference type="Proteomes" id="UP000182987">
    <property type="component" value="Chromosome"/>
</dbReference>
<keyword evidence="2" id="KW-1185">Reference proteome</keyword>
<dbReference type="AlphaFoldDB" id="A0A0G9HLH2"/>
<dbReference type="RefSeq" id="WP_046966134.1">
    <property type="nucleotide sequence ID" value="NZ_CP017480.1"/>
</dbReference>
<dbReference type="KEGG" id="lrz:BJI69_13730"/>
<evidence type="ECO:0000313" key="2">
    <source>
        <dbReference type="Proteomes" id="UP000182987"/>
    </source>
</evidence>
<dbReference type="STRING" id="1440763.BJI69_13730"/>
<accession>A0A0G9HLH2</accession>
<sequence length="203" mass="22821">MFEMFIPPAAVVAIGYALVRRARRPKATQLQSTSPPPPATVVRSWRDAARESDTLRIAVDQMVDHCDLAQQSVDAWLTAANLNIREPQMFRRNVLEADAMMAQLDEECAAVVEELRSLEQNRDRATAFDERRAQADRFSVWAQRHEDALRQRLKSAAGAADLDLGALRDEAARRSSMRVGDTLEALLPQFSQDHDVPLRSLVK</sequence>
<protein>
    <submittedName>
        <fullName evidence="1">Uncharacterized protein</fullName>
    </submittedName>
</protein>
<gene>
    <name evidence="1" type="ORF">BJI69_13730</name>
</gene>
<name>A0A0G9HLH2_9GAMM</name>
<organism evidence="1 2">
    <name type="scientific">Luteibacter rhizovicinus DSM 16549</name>
    <dbReference type="NCBI Taxonomy" id="1440763"/>
    <lineage>
        <taxon>Bacteria</taxon>
        <taxon>Pseudomonadati</taxon>
        <taxon>Pseudomonadota</taxon>
        <taxon>Gammaproteobacteria</taxon>
        <taxon>Lysobacterales</taxon>
        <taxon>Rhodanobacteraceae</taxon>
        <taxon>Luteibacter</taxon>
    </lineage>
</organism>
<evidence type="ECO:0000313" key="1">
    <source>
        <dbReference type="EMBL" id="APG04847.1"/>
    </source>
</evidence>
<reference evidence="2" key="1">
    <citation type="submission" date="2016-09" db="EMBL/GenBank/DDBJ databases">
        <authorList>
            <person name="Lysoe E."/>
        </authorList>
    </citation>
    <scope>NUCLEOTIDE SEQUENCE [LARGE SCALE GENOMIC DNA]</scope>
    <source>
        <strain evidence="2">LJ96T</strain>
    </source>
</reference>
<dbReference type="EMBL" id="CP017480">
    <property type="protein sequence ID" value="APG04847.1"/>
    <property type="molecule type" value="Genomic_DNA"/>
</dbReference>
<proteinExistence type="predicted"/>
<dbReference type="PATRIC" id="fig|1440763.5.peg.3107"/>